<dbReference type="Pfam" id="PF09286">
    <property type="entry name" value="Pro-kuma_activ"/>
    <property type="match status" value="1"/>
</dbReference>
<dbReference type="SUPFAM" id="SSF52743">
    <property type="entry name" value="Subtilisin-like"/>
    <property type="match status" value="1"/>
</dbReference>
<proteinExistence type="predicted"/>
<feature type="chain" id="PRO_5045432420" evidence="9">
    <location>
        <begin position="30"/>
        <end position="665"/>
    </location>
</feature>
<reference evidence="12" key="1">
    <citation type="journal article" date="2019" name="Int. J. Syst. Evol. Microbiol.">
        <title>The Global Catalogue of Microorganisms (GCM) 10K type strain sequencing project: providing services to taxonomists for standard genome sequencing and annotation.</title>
        <authorList>
            <consortium name="The Broad Institute Genomics Platform"/>
            <consortium name="The Broad Institute Genome Sequencing Center for Infectious Disease"/>
            <person name="Wu L."/>
            <person name="Ma J."/>
        </authorList>
    </citation>
    <scope>NUCLEOTIDE SEQUENCE [LARGE SCALE GENOMIC DNA]</scope>
    <source>
        <strain evidence="12">JCM 18961</strain>
    </source>
</reference>
<keyword evidence="3" id="KW-0479">Metal-binding</keyword>
<dbReference type="SMART" id="SM00944">
    <property type="entry name" value="Pro-kuma_activ"/>
    <property type="match status" value="1"/>
</dbReference>
<dbReference type="SUPFAM" id="SSF54897">
    <property type="entry name" value="Protease propeptides/inhibitors"/>
    <property type="match status" value="1"/>
</dbReference>
<keyword evidence="12" id="KW-1185">Reference proteome</keyword>
<feature type="domain" description="Peptidase S53" evidence="10">
    <location>
        <begin position="253"/>
        <end position="664"/>
    </location>
</feature>
<evidence type="ECO:0000256" key="3">
    <source>
        <dbReference type="ARBA" id="ARBA00022723"/>
    </source>
</evidence>
<dbReference type="Proteomes" id="UP001500556">
    <property type="component" value="Unassembled WGS sequence"/>
</dbReference>
<name>A0ABP8XKR3_9MICO</name>
<keyword evidence="7" id="KW-0865">Zymogen</keyword>
<dbReference type="CDD" id="cd11377">
    <property type="entry name" value="Pro-peptidase_S53"/>
    <property type="match status" value="1"/>
</dbReference>
<dbReference type="EMBL" id="BAABLO010000001">
    <property type="protein sequence ID" value="GAA4708624.1"/>
    <property type="molecule type" value="Genomic_DNA"/>
</dbReference>
<dbReference type="InterPro" id="IPR000209">
    <property type="entry name" value="Peptidase_S8/S53_dom"/>
</dbReference>
<comment type="cofactor">
    <cofactor evidence="1">
        <name>Ca(2+)</name>
        <dbReference type="ChEBI" id="CHEBI:29108"/>
    </cofactor>
</comment>
<evidence type="ECO:0000256" key="1">
    <source>
        <dbReference type="ARBA" id="ARBA00001913"/>
    </source>
</evidence>
<dbReference type="PROSITE" id="PS51695">
    <property type="entry name" value="SEDOLISIN"/>
    <property type="match status" value="1"/>
</dbReference>
<protein>
    <submittedName>
        <fullName evidence="11">S53 family peptidase</fullName>
    </submittedName>
</protein>
<evidence type="ECO:0000256" key="5">
    <source>
        <dbReference type="ARBA" id="ARBA00022825"/>
    </source>
</evidence>
<feature type="signal peptide" evidence="9">
    <location>
        <begin position="1"/>
        <end position="29"/>
    </location>
</feature>
<evidence type="ECO:0000256" key="7">
    <source>
        <dbReference type="ARBA" id="ARBA00023145"/>
    </source>
</evidence>
<evidence type="ECO:0000313" key="12">
    <source>
        <dbReference type="Proteomes" id="UP001500556"/>
    </source>
</evidence>
<evidence type="ECO:0000256" key="4">
    <source>
        <dbReference type="ARBA" id="ARBA00022801"/>
    </source>
</evidence>
<dbReference type="CDD" id="cd04056">
    <property type="entry name" value="Peptidases_S53"/>
    <property type="match status" value="1"/>
</dbReference>
<evidence type="ECO:0000313" key="11">
    <source>
        <dbReference type="EMBL" id="GAA4708624.1"/>
    </source>
</evidence>
<evidence type="ECO:0000256" key="2">
    <source>
        <dbReference type="ARBA" id="ARBA00022670"/>
    </source>
</evidence>
<keyword evidence="2" id="KW-0645">Protease</keyword>
<dbReference type="InterPro" id="IPR050819">
    <property type="entry name" value="Tripeptidyl-peptidase_I"/>
</dbReference>
<keyword evidence="6" id="KW-0106">Calcium</keyword>
<dbReference type="Gene3D" id="3.40.50.200">
    <property type="entry name" value="Peptidase S8/S53 domain"/>
    <property type="match status" value="1"/>
</dbReference>
<dbReference type="Pfam" id="PF00082">
    <property type="entry name" value="Peptidase_S8"/>
    <property type="match status" value="1"/>
</dbReference>
<dbReference type="PROSITE" id="PS00138">
    <property type="entry name" value="SUBTILASE_SER"/>
    <property type="match status" value="1"/>
</dbReference>
<evidence type="ECO:0000259" key="10">
    <source>
        <dbReference type="PROSITE" id="PS51695"/>
    </source>
</evidence>
<gene>
    <name evidence="11" type="ORF">GCM10025782_00650</name>
</gene>
<keyword evidence="4" id="KW-0378">Hydrolase</keyword>
<evidence type="ECO:0000256" key="8">
    <source>
        <dbReference type="SAM" id="MobiDB-lite"/>
    </source>
</evidence>
<evidence type="ECO:0000256" key="9">
    <source>
        <dbReference type="SAM" id="SignalP"/>
    </source>
</evidence>
<keyword evidence="5" id="KW-0720">Serine protease</keyword>
<evidence type="ECO:0000256" key="6">
    <source>
        <dbReference type="ARBA" id="ARBA00022837"/>
    </source>
</evidence>
<dbReference type="InterPro" id="IPR036852">
    <property type="entry name" value="Peptidase_S8/S53_dom_sf"/>
</dbReference>
<dbReference type="PANTHER" id="PTHR14218:SF15">
    <property type="entry name" value="TRIPEPTIDYL-PEPTIDASE 1"/>
    <property type="match status" value="1"/>
</dbReference>
<dbReference type="InterPro" id="IPR030400">
    <property type="entry name" value="Sedolisin_dom"/>
</dbReference>
<organism evidence="11 12">
    <name type="scientific">Pedococcus ginsenosidimutans</name>
    <dbReference type="NCBI Taxonomy" id="490570"/>
    <lineage>
        <taxon>Bacteria</taxon>
        <taxon>Bacillati</taxon>
        <taxon>Actinomycetota</taxon>
        <taxon>Actinomycetes</taxon>
        <taxon>Micrococcales</taxon>
        <taxon>Intrasporangiaceae</taxon>
        <taxon>Pedococcus</taxon>
    </lineage>
</organism>
<dbReference type="PANTHER" id="PTHR14218">
    <property type="entry name" value="PROTEASE S8 TRIPEPTIDYL PEPTIDASE I CLN2"/>
    <property type="match status" value="1"/>
</dbReference>
<sequence>MKALTRSKAGLAVTSCLALTLATPGLAHAGSSPSRHVLGHAPTWTSRAHHVGRLSGATQQDLSFVLNLRDASGAEALADAVSTPTSAQYGHYLTAAQWRARFAPSDAQVRAVSDWLRSSGFRVVEVPANHRYIRVTASTATTEKALATRLDAFVKDGHDVTAPAAEYSVPEALAGVVAAVGGLDTSQRQVPLHTTPDTTEQRAGASSSASDELLPPPDPVFRNGRPCSSYYGEKLATGVPQLVTNPQPYAPCGYKPAQVRGAYGTQSALSGGLDGKGGTVAIVDAYASAYIAQDAATYARRNDPGNPLRSDQLRQIVPRSFTHAKLCGPSGWYGEETLDVEAVHATAPGAKILYVGARSCLDSDINAAVNTIVDNQLAQVVSNSYGEPDDAVLAADLVAQHETFLQAAAEGISMVFSSGDDGDEILNTGTRQTDSPASDPKVTAVGGTSLAVTKSNGYGFEQGWGTGKSTLVDGAWTPVPPAYLYGGGGGTSRLYREPAYQKGVVPDQLAGYFGDGTMHRVVPDVAMVGDPNTGFLVGQSQTFPDGSIRYSEYRIGGTSLSSPLFAGVVAVANQVHGSSLGFLNPRLYALAGSSALRDVDHGRRVTDAVVRVDFVNGFDAADGTVTSLRTLNQTGTIFTRPGYDDVTGVGSPHGTAFLTALGARH</sequence>
<accession>A0ABP8XKR3</accession>
<dbReference type="InterPro" id="IPR023828">
    <property type="entry name" value="Peptidase_S8_Ser-AS"/>
</dbReference>
<dbReference type="InterPro" id="IPR015366">
    <property type="entry name" value="S53_propep"/>
</dbReference>
<comment type="caution">
    <text evidence="11">The sequence shown here is derived from an EMBL/GenBank/DDBJ whole genome shotgun (WGS) entry which is preliminary data.</text>
</comment>
<feature type="region of interest" description="Disordered" evidence="8">
    <location>
        <begin position="187"/>
        <end position="226"/>
    </location>
</feature>
<keyword evidence="9" id="KW-0732">Signal</keyword>